<dbReference type="EMBL" id="CSAJ01000834">
    <property type="protein sequence ID" value="COX27208.1"/>
    <property type="molecule type" value="Genomic_DNA"/>
</dbReference>
<sequence>MAAQCNLNGMLGRDIWAQPHIGQQADALDEAAGVLLGSGDRQPAGPVSGDAVGLRQPIEGQAQHIRGDRCQADVLGVVVEDFVVDFVRQQQQLMLAGQIDHLGEDFAAVHRAGWVVGVDHDQRLGALGDLGFQVGDIGLPALGLIAQVVDRSAASQRGRRRPQRVVR</sequence>
<reference evidence="1 2" key="1">
    <citation type="submission" date="2015-03" db="EMBL/GenBank/DDBJ databases">
        <authorList>
            <consortium name="Pathogen Informatics"/>
        </authorList>
    </citation>
    <scope>NUCLEOTIDE SEQUENCE [LARGE SCALE GENOMIC DNA]</scope>
    <source>
        <strain evidence="1 2">M09401471</strain>
    </source>
</reference>
<name>A0A655JNU4_MYCTX</name>
<accession>A0A655JNU4</accession>
<dbReference type="AlphaFoldDB" id="A0A655JNU4"/>
<evidence type="ECO:0000313" key="2">
    <source>
        <dbReference type="Proteomes" id="UP000044938"/>
    </source>
</evidence>
<dbReference type="Proteomes" id="UP000044938">
    <property type="component" value="Unassembled WGS sequence"/>
</dbReference>
<gene>
    <name evidence="1" type="ORF">ERS007720_04202</name>
</gene>
<proteinExistence type="predicted"/>
<protein>
    <submittedName>
        <fullName evidence="1">Uncharacterized protein</fullName>
    </submittedName>
</protein>
<organism evidence="1 2">
    <name type="scientific">Mycobacterium tuberculosis</name>
    <dbReference type="NCBI Taxonomy" id="1773"/>
    <lineage>
        <taxon>Bacteria</taxon>
        <taxon>Bacillati</taxon>
        <taxon>Actinomycetota</taxon>
        <taxon>Actinomycetes</taxon>
        <taxon>Mycobacteriales</taxon>
        <taxon>Mycobacteriaceae</taxon>
        <taxon>Mycobacterium</taxon>
        <taxon>Mycobacterium tuberculosis complex</taxon>
    </lineage>
</organism>
<evidence type="ECO:0000313" key="1">
    <source>
        <dbReference type="EMBL" id="COX27208.1"/>
    </source>
</evidence>